<protein>
    <submittedName>
        <fullName evidence="1">Uncharacterized protein</fullName>
    </submittedName>
</protein>
<evidence type="ECO:0000313" key="2">
    <source>
        <dbReference type="Proteomes" id="UP000078555"/>
    </source>
</evidence>
<gene>
    <name evidence="1" type="ORF">POVWA1_014660</name>
</gene>
<accession>A0A1A8YN04</accession>
<reference evidence="2" key="1">
    <citation type="submission" date="2016-05" db="EMBL/GenBank/DDBJ databases">
        <authorList>
            <person name="Naeem Raeece"/>
        </authorList>
    </citation>
    <scope>NUCLEOTIDE SEQUENCE [LARGE SCALE GENOMIC DNA]</scope>
</reference>
<proteinExistence type="predicted"/>
<dbReference type="AlphaFoldDB" id="A0A1A8YN04"/>
<dbReference type="Proteomes" id="UP000078555">
    <property type="component" value="Unassembled WGS sequence"/>
</dbReference>
<organism evidence="1 2">
    <name type="scientific">Plasmodium ovale wallikeri</name>
    <dbReference type="NCBI Taxonomy" id="864142"/>
    <lineage>
        <taxon>Eukaryota</taxon>
        <taxon>Sar</taxon>
        <taxon>Alveolata</taxon>
        <taxon>Apicomplexa</taxon>
        <taxon>Aconoidasida</taxon>
        <taxon>Haemosporida</taxon>
        <taxon>Plasmodiidae</taxon>
        <taxon>Plasmodium</taxon>
        <taxon>Plasmodium (Plasmodium)</taxon>
    </lineage>
</organism>
<keyword evidence="2" id="KW-1185">Reference proteome</keyword>
<evidence type="ECO:0000313" key="1">
    <source>
        <dbReference type="EMBL" id="SBT32950.1"/>
    </source>
</evidence>
<name>A0A1A8YN04_PLAOA</name>
<sequence length="88" mass="10005">MQAHTYGNIWWIPPVENGPLKSENTHKNKTAHMAPFPTVLLNASRLSLSQIVSPFTVHISSHLAQKKKKKKMVSMVNLLPIRIFPHLQ</sequence>
<dbReference type="EMBL" id="FLRD01000050">
    <property type="protein sequence ID" value="SBT32950.1"/>
    <property type="molecule type" value="Genomic_DNA"/>
</dbReference>